<dbReference type="Proteomes" id="UP000663874">
    <property type="component" value="Unassembled WGS sequence"/>
</dbReference>
<evidence type="ECO:0000259" key="1">
    <source>
        <dbReference type="PROSITE" id="PS50878"/>
    </source>
</evidence>
<comment type="caution">
    <text evidence="3">The sequence shown here is derived from an EMBL/GenBank/DDBJ whole genome shotgun (WGS) entry which is preliminary data.</text>
</comment>
<dbReference type="Gene3D" id="3.40.1440.10">
    <property type="entry name" value="GIY-YIG endonuclease"/>
    <property type="match status" value="1"/>
</dbReference>
<dbReference type="AlphaFoldDB" id="A0A820BKC5"/>
<dbReference type="Proteomes" id="UP000663889">
    <property type="component" value="Unassembled WGS sequence"/>
</dbReference>
<evidence type="ECO:0000313" key="4">
    <source>
        <dbReference type="Proteomes" id="UP000663874"/>
    </source>
</evidence>
<dbReference type="PROSITE" id="PS50878">
    <property type="entry name" value="RT_POL"/>
    <property type="match status" value="1"/>
</dbReference>
<evidence type="ECO:0000313" key="3">
    <source>
        <dbReference type="EMBL" id="CAF4202921.1"/>
    </source>
</evidence>
<feature type="domain" description="Reverse transcriptase" evidence="1">
    <location>
        <begin position="115"/>
        <end position="357"/>
    </location>
</feature>
<dbReference type="Pfam" id="PF26215">
    <property type="entry name" value="HTH_animal"/>
    <property type="match status" value="1"/>
</dbReference>
<dbReference type="CDD" id="cd00304">
    <property type="entry name" value="RT_like"/>
    <property type="match status" value="1"/>
</dbReference>
<evidence type="ECO:0000313" key="2">
    <source>
        <dbReference type="EMBL" id="CAF1490150.1"/>
    </source>
</evidence>
<dbReference type="InterPro" id="IPR058912">
    <property type="entry name" value="HTH_animal"/>
</dbReference>
<proteinExistence type="predicted"/>
<reference evidence="3" key="1">
    <citation type="submission" date="2021-02" db="EMBL/GenBank/DDBJ databases">
        <authorList>
            <person name="Nowell W R."/>
        </authorList>
    </citation>
    <scope>NUCLEOTIDE SEQUENCE</scope>
</reference>
<dbReference type="Pfam" id="PF00078">
    <property type="entry name" value="RVT_1"/>
    <property type="match status" value="1"/>
</dbReference>
<dbReference type="InterPro" id="IPR035901">
    <property type="entry name" value="GIY-YIG_endonuc_sf"/>
</dbReference>
<dbReference type="EMBL" id="CAJNOU010005845">
    <property type="protein sequence ID" value="CAF1490150.1"/>
    <property type="molecule type" value="Genomic_DNA"/>
</dbReference>
<dbReference type="PANTHER" id="PTHR21301:SF10">
    <property type="entry name" value="REVERSE TRANSCRIPTASE DOMAIN-CONTAINING PROTEIN"/>
    <property type="match status" value="1"/>
</dbReference>
<dbReference type="InterPro" id="IPR000477">
    <property type="entry name" value="RT_dom"/>
</dbReference>
<dbReference type="SUPFAM" id="SSF82771">
    <property type="entry name" value="GIY-YIG endonuclease"/>
    <property type="match status" value="1"/>
</dbReference>
<accession>A0A820BKC5</accession>
<organism evidence="3 4">
    <name type="scientific">Rotaria sordida</name>
    <dbReference type="NCBI Taxonomy" id="392033"/>
    <lineage>
        <taxon>Eukaryota</taxon>
        <taxon>Metazoa</taxon>
        <taxon>Spiralia</taxon>
        <taxon>Gnathifera</taxon>
        <taxon>Rotifera</taxon>
        <taxon>Eurotatoria</taxon>
        <taxon>Bdelloidea</taxon>
        <taxon>Philodinida</taxon>
        <taxon>Philodinidae</taxon>
        <taxon>Rotaria</taxon>
    </lineage>
</organism>
<dbReference type="EMBL" id="CAJOBE010016698">
    <property type="protein sequence ID" value="CAF4202921.1"/>
    <property type="molecule type" value="Genomic_DNA"/>
</dbReference>
<protein>
    <recommendedName>
        <fullName evidence="1">Reverse transcriptase domain-containing protein</fullName>
    </recommendedName>
</protein>
<name>A0A820BKC5_9BILA</name>
<sequence>MLSSNDKISKVKSLLSYFPNKLKKQLKNDIPNLSNEENIAISNLLNDKSIIISKADKGNAIVILNRDDYIKKGNELLNDKKIFKKISSNLTEKREKSLIEFLLKLKRKKAINDKDYKQMRPMTCSRTPEAYFLVKVHKQNQPVRPIISSYNSYNYNTAKYLAKLLTPAMTRNKSYIKDSFDFVEKIKQQKTTPGLMCSFDVCSLFTNIPLHKAIDIAIENIRKYNKSLKLNNTELKELFKYCTKYSNFTFNNEHYDQINGVAMGSPLAPIIAHLFMSNLEENIERYEGRKPEIYYRYVDDIFMIINGTQKDIVKFKKFMNKLEKSIQFTVEVQVNNKLPFLDVMIERENETLITYVYHKPTDTGLYLKWVSNQPKQYKINLIKCLCKRAVRICSSEVLLKKELDYYKKVFLNNGYPLNVIKKSMRKFELKKNMNNNTQQHANNIETIYISMPFYNEFSLKLARNIKMILDSPTKKIMFGFKSQARICSLFSCTYRDKKKHNNNVIYQYDCENCNKSYIGQTSRNVEQRKREHQNAFKGTGTSKIAEHCLQYKHKNDWNFKILATESNDVKRVIKESLLMDIVQEKTDRIIYSQKSYELNVFG</sequence>
<gene>
    <name evidence="3" type="ORF">FNK824_LOCUS36355</name>
    <name evidence="2" type="ORF">SEV965_LOCUS35533</name>
</gene>
<dbReference type="PANTHER" id="PTHR21301">
    <property type="entry name" value="REVERSE TRANSCRIPTASE"/>
    <property type="match status" value="1"/>
</dbReference>